<keyword evidence="2" id="KW-0805">Transcription regulation</keyword>
<dbReference type="PANTHER" id="PTHR11945:SF759">
    <property type="entry name" value="MADS-BOX DOMAIN-CONTAINING PROTEIN"/>
    <property type="match status" value="1"/>
</dbReference>
<dbReference type="Pfam" id="PF00319">
    <property type="entry name" value="SRF-TF"/>
    <property type="match status" value="1"/>
</dbReference>
<dbReference type="PROSITE" id="PS50066">
    <property type="entry name" value="MADS_BOX_2"/>
    <property type="match status" value="1"/>
</dbReference>
<accession>A0A5N5N134</accession>
<sequence length="300" mass="33962">MEGKQTKGRQKIAIKRIENEDDRLITFSKRRSGIYKKASELVTLCGAEVAVLVFSPAGKPFSFGHPSLESLANRLLGQNLAPNDNTHPLVEDHRKVRIIELNQKHSELLGQMEAERDRGKALKEGTGEKSSQGWWEAPIDELSLQELKQMNAMLEEFHKNLYENKNELRRNGGGKPFSFGHPNVEFVAQRFLNRDKKPKVSIGSVVDSQQEARLEKLNGQLSDALRKLHYERKRGELLDKAMKLKGSEPKLIGELNLDELQKLKGELEELRGKLLGSVTEMEASSSLLLLSKKPVREKHL</sequence>
<keyword evidence="4" id="KW-0804">Transcription</keyword>
<organism evidence="8 9">
    <name type="scientific">Salix brachista</name>
    <dbReference type="NCBI Taxonomy" id="2182728"/>
    <lineage>
        <taxon>Eukaryota</taxon>
        <taxon>Viridiplantae</taxon>
        <taxon>Streptophyta</taxon>
        <taxon>Embryophyta</taxon>
        <taxon>Tracheophyta</taxon>
        <taxon>Spermatophyta</taxon>
        <taxon>Magnoliopsida</taxon>
        <taxon>eudicotyledons</taxon>
        <taxon>Gunneridae</taxon>
        <taxon>Pentapetalae</taxon>
        <taxon>rosids</taxon>
        <taxon>fabids</taxon>
        <taxon>Malpighiales</taxon>
        <taxon>Salicaceae</taxon>
        <taxon>Saliceae</taxon>
        <taxon>Salix</taxon>
    </lineage>
</organism>
<evidence type="ECO:0000256" key="6">
    <source>
        <dbReference type="SAM" id="Coils"/>
    </source>
</evidence>
<feature type="domain" description="MADS-box" evidence="7">
    <location>
        <begin position="7"/>
        <end position="67"/>
    </location>
</feature>
<gene>
    <name evidence="8" type="ORF">DKX38_006132</name>
</gene>
<comment type="caution">
    <text evidence="8">The sequence shown here is derived from an EMBL/GenBank/DDBJ whole genome shotgun (WGS) entry which is preliminary data.</text>
</comment>
<keyword evidence="3" id="KW-0238">DNA-binding</keyword>
<keyword evidence="6" id="KW-0175">Coiled coil</keyword>
<reference evidence="9" key="1">
    <citation type="journal article" date="2019" name="Gigascience">
        <title>De novo genome assembly of the endangered Acer yangbiense, a plant species with extremely small populations endemic to Yunnan Province, China.</title>
        <authorList>
            <person name="Yang J."/>
            <person name="Wariss H.M."/>
            <person name="Tao L."/>
            <person name="Zhang R."/>
            <person name="Yun Q."/>
            <person name="Hollingsworth P."/>
            <person name="Dao Z."/>
            <person name="Luo G."/>
            <person name="Guo H."/>
            <person name="Ma Y."/>
            <person name="Sun W."/>
        </authorList>
    </citation>
    <scope>NUCLEOTIDE SEQUENCE [LARGE SCALE GENOMIC DNA]</scope>
    <source>
        <strain evidence="9">cv. br00</strain>
    </source>
</reference>
<dbReference type="PANTHER" id="PTHR11945">
    <property type="entry name" value="MADS BOX PROTEIN"/>
    <property type="match status" value="1"/>
</dbReference>
<evidence type="ECO:0000313" key="9">
    <source>
        <dbReference type="Proteomes" id="UP000326939"/>
    </source>
</evidence>
<dbReference type="InterPro" id="IPR036879">
    <property type="entry name" value="TF_MADSbox_sf"/>
</dbReference>
<dbReference type="GO" id="GO:0000981">
    <property type="term" value="F:DNA-binding transcription factor activity, RNA polymerase II-specific"/>
    <property type="evidence" value="ECO:0007669"/>
    <property type="project" value="TreeGrafter"/>
</dbReference>
<dbReference type="GO" id="GO:0046983">
    <property type="term" value="F:protein dimerization activity"/>
    <property type="evidence" value="ECO:0007669"/>
    <property type="project" value="InterPro"/>
</dbReference>
<evidence type="ECO:0000256" key="4">
    <source>
        <dbReference type="ARBA" id="ARBA00023163"/>
    </source>
</evidence>
<proteinExistence type="predicted"/>
<dbReference type="FunFam" id="3.40.1810.10:FF:000006">
    <property type="entry name" value="Agamous-like MADS-box protein AGL62"/>
    <property type="match status" value="1"/>
</dbReference>
<dbReference type="InterPro" id="IPR002100">
    <property type="entry name" value="TF_MADSbox"/>
</dbReference>
<evidence type="ECO:0000256" key="1">
    <source>
        <dbReference type="ARBA" id="ARBA00004123"/>
    </source>
</evidence>
<evidence type="ECO:0000256" key="3">
    <source>
        <dbReference type="ARBA" id="ARBA00023125"/>
    </source>
</evidence>
<dbReference type="GO" id="GO:0005634">
    <property type="term" value="C:nucleus"/>
    <property type="evidence" value="ECO:0007669"/>
    <property type="project" value="UniProtKB-SubCell"/>
</dbReference>
<dbReference type="SMART" id="SM00432">
    <property type="entry name" value="MADS"/>
    <property type="match status" value="1"/>
</dbReference>
<dbReference type="Gene3D" id="6.10.140.920">
    <property type="match status" value="1"/>
</dbReference>
<evidence type="ECO:0000313" key="8">
    <source>
        <dbReference type="EMBL" id="KAB5561175.1"/>
    </source>
</evidence>
<protein>
    <recommendedName>
        <fullName evidence="7">MADS-box domain-containing protein</fullName>
    </recommendedName>
</protein>
<evidence type="ECO:0000256" key="2">
    <source>
        <dbReference type="ARBA" id="ARBA00023015"/>
    </source>
</evidence>
<keyword evidence="5" id="KW-0539">Nucleus</keyword>
<dbReference type="SUPFAM" id="SSF55455">
    <property type="entry name" value="SRF-like"/>
    <property type="match status" value="1"/>
</dbReference>
<keyword evidence="9" id="KW-1185">Reference proteome</keyword>
<name>A0A5N5N134_9ROSI</name>
<dbReference type="EMBL" id="VDCV01000004">
    <property type="protein sequence ID" value="KAB5561175.1"/>
    <property type="molecule type" value="Genomic_DNA"/>
</dbReference>
<dbReference type="GO" id="GO:0000978">
    <property type="term" value="F:RNA polymerase II cis-regulatory region sequence-specific DNA binding"/>
    <property type="evidence" value="ECO:0007669"/>
    <property type="project" value="TreeGrafter"/>
</dbReference>
<dbReference type="Gene3D" id="3.40.1810.10">
    <property type="entry name" value="Transcription factor, MADS-box"/>
    <property type="match status" value="1"/>
</dbReference>
<dbReference type="PRINTS" id="PR00404">
    <property type="entry name" value="MADSDOMAIN"/>
</dbReference>
<feature type="coiled-coil region" evidence="6">
    <location>
        <begin position="144"/>
        <end position="171"/>
    </location>
</feature>
<evidence type="ECO:0000259" key="7">
    <source>
        <dbReference type="PROSITE" id="PS50066"/>
    </source>
</evidence>
<dbReference type="AlphaFoldDB" id="A0A5N5N134"/>
<dbReference type="Proteomes" id="UP000326939">
    <property type="component" value="Chromosome 4"/>
</dbReference>
<evidence type="ECO:0000256" key="5">
    <source>
        <dbReference type="ARBA" id="ARBA00023242"/>
    </source>
</evidence>
<comment type="subcellular location">
    <subcellularLocation>
        <location evidence="1">Nucleus</location>
    </subcellularLocation>
</comment>